<sequence length="167" mass="19083">MMQRLQVALSRAVEEIFGPNATIALTEVTEEYDPIWNYMSRDSRVPYGRERFLVDGRSTRAIEIRASVMIDRGVQLPTYPAMVVPQIPPQTSVAGILELPSVSVKTIRIRRAKKRNKRRERRRKAKAEQDAQHAKIAAWCLGNIGRAIELAFQTDHPTLRFSLLEID</sequence>
<name>A0A0F8ZLC5_9ZZZZ</name>
<evidence type="ECO:0000313" key="2">
    <source>
        <dbReference type="EMBL" id="KKK60741.1"/>
    </source>
</evidence>
<organism evidence="2">
    <name type="scientific">marine sediment metagenome</name>
    <dbReference type="NCBI Taxonomy" id="412755"/>
    <lineage>
        <taxon>unclassified sequences</taxon>
        <taxon>metagenomes</taxon>
        <taxon>ecological metagenomes</taxon>
    </lineage>
</organism>
<comment type="caution">
    <text evidence="2">The sequence shown here is derived from an EMBL/GenBank/DDBJ whole genome shotgun (WGS) entry which is preliminary data.</text>
</comment>
<proteinExistence type="predicted"/>
<reference evidence="2" key="1">
    <citation type="journal article" date="2015" name="Nature">
        <title>Complex archaea that bridge the gap between prokaryotes and eukaryotes.</title>
        <authorList>
            <person name="Spang A."/>
            <person name="Saw J.H."/>
            <person name="Jorgensen S.L."/>
            <person name="Zaremba-Niedzwiedzka K."/>
            <person name="Martijn J."/>
            <person name="Lind A.E."/>
            <person name="van Eijk R."/>
            <person name="Schleper C."/>
            <person name="Guy L."/>
            <person name="Ettema T.J."/>
        </authorList>
    </citation>
    <scope>NUCLEOTIDE SEQUENCE</scope>
</reference>
<evidence type="ECO:0000256" key="1">
    <source>
        <dbReference type="SAM" id="Coils"/>
    </source>
</evidence>
<accession>A0A0F8ZLC5</accession>
<dbReference type="AlphaFoldDB" id="A0A0F8ZLC5"/>
<feature type="coiled-coil region" evidence="1">
    <location>
        <begin position="109"/>
        <end position="137"/>
    </location>
</feature>
<protein>
    <submittedName>
        <fullName evidence="2">Uncharacterized protein</fullName>
    </submittedName>
</protein>
<dbReference type="EMBL" id="LAZR01062818">
    <property type="protein sequence ID" value="KKK60741.1"/>
    <property type="molecule type" value="Genomic_DNA"/>
</dbReference>
<gene>
    <name evidence="2" type="ORF">LCGC14_3021320</name>
</gene>
<keyword evidence="1" id="KW-0175">Coiled coil</keyword>